<evidence type="ECO:0000313" key="1">
    <source>
        <dbReference type="EMBL" id="PRY60557.1"/>
    </source>
</evidence>
<evidence type="ECO:0000313" key="2">
    <source>
        <dbReference type="Proteomes" id="UP000238176"/>
    </source>
</evidence>
<protein>
    <submittedName>
        <fullName evidence="1">Uncharacterized protein</fullName>
    </submittedName>
</protein>
<dbReference type="AlphaFoldDB" id="A0A2T0URT2"/>
<organism evidence="1 2">
    <name type="scientific">Glycomyces artemisiae</name>
    <dbReference type="NCBI Taxonomy" id="1076443"/>
    <lineage>
        <taxon>Bacteria</taxon>
        <taxon>Bacillati</taxon>
        <taxon>Actinomycetota</taxon>
        <taxon>Actinomycetes</taxon>
        <taxon>Glycomycetales</taxon>
        <taxon>Glycomycetaceae</taxon>
        <taxon>Glycomyces</taxon>
    </lineage>
</organism>
<dbReference type="RefSeq" id="WP_106362769.1">
    <property type="nucleotide sequence ID" value="NZ_PVTJ01000002.1"/>
</dbReference>
<reference evidence="1 2" key="1">
    <citation type="submission" date="2018-03" db="EMBL/GenBank/DDBJ databases">
        <title>Genomic Encyclopedia of Type Strains, Phase III (KMG-III): the genomes of soil and plant-associated and newly described type strains.</title>
        <authorList>
            <person name="Whitman W."/>
        </authorList>
    </citation>
    <scope>NUCLEOTIDE SEQUENCE [LARGE SCALE GENOMIC DNA]</scope>
    <source>
        <strain evidence="1 2">CGMCC 4.7067</strain>
    </source>
</reference>
<name>A0A2T0URT2_9ACTN</name>
<comment type="caution">
    <text evidence="1">The sequence shown here is derived from an EMBL/GenBank/DDBJ whole genome shotgun (WGS) entry which is preliminary data.</text>
</comment>
<sequence length="196" mass="20733">MTALAAVLALAACTSDEPEVPAAEEAAGPPFDILAFCAAPAAVEAAPEYVPGGENVTQFLLGETAWGNSFGPEVDPPEYPYPGVWTEQDPALVVCSEYVEPPEETDCGAYGEVGTDPLQGGWVYVTLQSHHVAARIYEARTGALLEERTVEASTECPEEVDTTNAFVGGTTEVESAVAESREVWALFADYVNYAGH</sequence>
<accession>A0A2T0URT2</accession>
<dbReference type="EMBL" id="PVTJ01000002">
    <property type="protein sequence ID" value="PRY60557.1"/>
    <property type="molecule type" value="Genomic_DNA"/>
</dbReference>
<keyword evidence="2" id="KW-1185">Reference proteome</keyword>
<dbReference type="Proteomes" id="UP000238176">
    <property type="component" value="Unassembled WGS sequence"/>
</dbReference>
<proteinExistence type="predicted"/>
<gene>
    <name evidence="1" type="ORF">B0I28_102162</name>
</gene>